<sequence length="126" mass="13288">MNDPMQSPPPGPPQAPMYSPPSGGTPVPDYMVFAILSTVLGTLFNLMACCCLPVALGTGIFAIVQANKAKSFAAAGNTLDGQKAASQAKIWSIVTAVIGVLCLLFWIASLVFQFALNPQMIENMIR</sequence>
<reference evidence="7 8" key="2">
    <citation type="submission" date="2018-03" db="EMBL/GenBank/DDBJ databases">
        <authorList>
            <person name="Keele B.F."/>
        </authorList>
    </citation>
    <scope>NUCLEOTIDE SEQUENCE [LARGE SCALE GENOMIC DNA]</scope>
    <source>
        <strain evidence="7 8">D13</strain>
    </source>
</reference>
<gene>
    <name evidence="7" type="ORF">C7S18_20150</name>
</gene>
<evidence type="ECO:0000256" key="1">
    <source>
        <dbReference type="ARBA" id="ARBA00004370"/>
    </source>
</evidence>
<dbReference type="EMBL" id="CP027860">
    <property type="protein sequence ID" value="AVP99339.1"/>
    <property type="molecule type" value="Genomic_DNA"/>
</dbReference>
<keyword evidence="4 6" id="KW-0472">Membrane</keyword>
<proteinExistence type="predicted"/>
<dbReference type="PANTHER" id="PTHR14948:SF25">
    <property type="entry name" value="DUF4190 DOMAIN-CONTAINING PROTEIN"/>
    <property type="match status" value="1"/>
</dbReference>
<evidence type="ECO:0000256" key="6">
    <source>
        <dbReference type="SAM" id="Phobius"/>
    </source>
</evidence>
<evidence type="ECO:0000313" key="8">
    <source>
        <dbReference type="Proteomes" id="UP000241074"/>
    </source>
</evidence>
<dbReference type="AlphaFoldDB" id="A0A2P1PWW8"/>
<dbReference type="OrthoDB" id="9815705at2"/>
<feature type="transmembrane region" description="Helical" evidence="6">
    <location>
        <begin position="90"/>
        <end position="116"/>
    </location>
</feature>
<comment type="subcellular location">
    <subcellularLocation>
        <location evidence="1">Membrane</location>
    </subcellularLocation>
</comment>
<evidence type="ECO:0000256" key="4">
    <source>
        <dbReference type="ARBA" id="ARBA00023136"/>
    </source>
</evidence>
<dbReference type="InterPro" id="IPR007593">
    <property type="entry name" value="CD225/Dispanin_fam"/>
</dbReference>
<protein>
    <recommendedName>
        <fullName evidence="9">CD225/dispanin family protein</fullName>
    </recommendedName>
</protein>
<dbReference type="RefSeq" id="WP_106893257.1">
    <property type="nucleotide sequence ID" value="NZ_CP027860.1"/>
</dbReference>
<keyword evidence="8" id="KW-1185">Reference proteome</keyword>
<evidence type="ECO:0000256" key="2">
    <source>
        <dbReference type="ARBA" id="ARBA00022692"/>
    </source>
</evidence>
<dbReference type="KEGG" id="xba:C7S18_20150"/>
<dbReference type="InterPro" id="IPR051423">
    <property type="entry name" value="CD225/Dispanin"/>
</dbReference>
<dbReference type="Proteomes" id="UP000241074">
    <property type="component" value="Chromosome"/>
</dbReference>
<evidence type="ECO:0000313" key="7">
    <source>
        <dbReference type="EMBL" id="AVP99339.1"/>
    </source>
</evidence>
<organism evidence="7 8">
    <name type="scientific">Ahniella affigens</name>
    <dbReference type="NCBI Taxonomy" id="2021234"/>
    <lineage>
        <taxon>Bacteria</taxon>
        <taxon>Pseudomonadati</taxon>
        <taxon>Pseudomonadota</taxon>
        <taxon>Gammaproteobacteria</taxon>
        <taxon>Lysobacterales</taxon>
        <taxon>Rhodanobacteraceae</taxon>
        <taxon>Ahniella</taxon>
    </lineage>
</organism>
<dbReference type="Pfam" id="PF04505">
    <property type="entry name" value="CD225"/>
    <property type="match status" value="1"/>
</dbReference>
<reference evidence="7 8" key="1">
    <citation type="submission" date="2018-03" db="EMBL/GenBank/DDBJ databases">
        <title>Ahniella affigens gen. nov., sp. nov., a gammaproteobacterium isolated from sandy soil near a stream.</title>
        <authorList>
            <person name="Ko Y."/>
            <person name="Kim J.-H."/>
        </authorList>
    </citation>
    <scope>NUCLEOTIDE SEQUENCE [LARGE SCALE GENOMIC DNA]</scope>
    <source>
        <strain evidence="7 8">D13</strain>
    </source>
</reference>
<evidence type="ECO:0008006" key="9">
    <source>
        <dbReference type="Google" id="ProtNLM"/>
    </source>
</evidence>
<accession>A0A2P1PWW8</accession>
<dbReference type="GO" id="GO:0016020">
    <property type="term" value="C:membrane"/>
    <property type="evidence" value="ECO:0007669"/>
    <property type="project" value="UniProtKB-SubCell"/>
</dbReference>
<keyword evidence="3 6" id="KW-1133">Transmembrane helix</keyword>
<feature type="compositionally biased region" description="Pro residues" evidence="5">
    <location>
        <begin position="1"/>
        <end position="19"/>
    </location>
</feature>
<feature type="region of interest" description="Disordered" evidence="5">
    <location>
        <begin position="1"/>
        <end position="22"/>
    </location>
</feature>
<evidence type="ECO:0000256" key="3">
    <source>
        <dbReference type="ARBA" id="ARBA00022989"/>
    </source>
</evidence>
<name>A0A2P1PWW8_9GAMM</name>
<evidence type="ECO:0000256" key="5">
    <source>
        <dbReference type="SAM" id="MobiDB-lite"/>
    </source>
</evidence>
<dbReference type="PANTHER" id="PTHR14948">
    <property type="entry name" value="NG5"/>
    <property type="match status" value="1"/>
</dbReference>
<feature type="transmembrane region" description="Helical" evidence="6">
    <location>
        <begin position="30"/>
        <end position="63"/>
    </location>
</feature>
<keyword evidence="2 6" id="KW-0812">Transmembrane</keyword>